<protein>
    <submittedName>
        <fullName evidence="1">Uncharacterized protein P0511C01.7</fullName>
    </submittedName>
</protein>
<accession>Q5NB18</accession>
<dbReference type="AlphaFoldDB" id="Q5NB18"/>
<dbReference type="Proteomes" id="UP000817658">
    <property type="component" value="Chromosome 1"/>
</dbReference>
<sequence>MARRNGGWWQHLSICFSKADRMASEANAATVVDGASPNDDSGERLWGQERDREIQTWSDEAKASNGEAHLLPELRSSRGGCRPTAVHACAGKVVVRPGDVFVTRRPMWLACVYAKCGHMVAMTKAFDEMPHRGVPSWNALIVGLRKERKVSSRLKGCFMELRRRDRKCR</sequence>
<name>Q5NB18_ORYSJ</name>
<reference evidence="1" key="1">
    <citation type="journal article" date="2002" name="Nature">
        <title>The genome sequence and structure of rice chromosome 1.</title>
        <authorList>
            <person name="Sasaki T."/>
            <person name="Matsumoto T."/>
            <person name="Yamamoto K."/>
            <person name="Sakata K."/>
            <person name="Baba T."/>
            <person name="Katayose Y."/>
            <person name="Wu J."/>
            <person name="Niimura Y."/>
            <person name="Cheng Z."/>
            <person name="Nagamura Y."/>
            <person name="Antonio B.A."/>
            <person name="Kanamori H."/>
            <person name="Hosokawa S."/>
            <person name="Masukawa M."/>
            <person name="Arikawa K."/>
            <person name="Chiden Y."/>
            <person name="Hayashi M."/>
            <person name="Okamoto M."/>
            <person name="Ando T."/>
            <person name="Aoki H."/>
            <person name="Arita K."/>
            <person name="Hamada M."/>
            <person name="Harada C."/>
            <person name="Hijishita S."/>
            <person name="Honda M."/>
            <person name="Ichikawa Y."/>
            <person name="Idonuma A."/>
            <person name="Iijima M."/>
            <person name="Ikeda M."/>
            <person name="Ikeno M."/>
            <person name="Itoh S."/>
            <person name="Itoh T."/>
            <person name="Itoh Y."/>
            <person name="Itoh Y."/>
            <person name="Iwabuchi A."/>
            <person name="Kamiya K."/>
            <person name="Karasawa W."/>
            <person name="Katagiri S."/>
            <person name="Kikuta A."/>
            <person name="Kobayashi N."/>
            <person name="Kono I."/>
            <person name="Machita K."/>
            <person name="Maehara T."/>
            <person name="Mizuno H."/>
            <person name="Mizubayashi T."/>
            <person name="Mukai Y."/>
            <person name="Nagasaki H."/>
            <person name="Nakashima M."/>
            <person name="Nakama Y."/>
            <person name="Nakamichi Y."/>
            <person name="Nakamura M."/>
            <person name="Namiki N."/>
            <person name="Negishi M."/>
            <person name="Ohta I."/>
            <person name="Ono N."/>
            <person name="Saji S."/>
            <person name="Sakai K."/>
            <person name="Shibata M."/>
            <person name="Shimokawa T."/>
            <person name="Shomura A."/>
            <person name="Song J."/>
            <person name="Takazaki Y."/>
            <person name="Terasawa K."/>
            <person name="Tsuji K."/>
            <person name="Waki K."/>
            <person name="Yamagata H."/>
            <person name="Yamane H."/>
            <person name="Yoshiki S."/>
            <person name="Yoshihara R."/>
            <person name="Yukawa K."/>
            <person name="Zhong H."/>
            <person name="Iwama H."/>
            <person name="Endo T."/>
            <person name="Ito H."/>
            <person name="Hahn J.H."/>
            <person name="Kim H.I."/>
            <person name="Eun M.Y."/>
            <person name="Yano M."/>
            <person name="Jiang J."/>
            <person name="Gojobori T."/>
        </authorList>
    </citation>
    <scope>NUCLEOTIDE SEQUENCE [LARGE SCALE GENOMIC DNA]</scope>
</reference>
<gene>
    <name evidence="1" type="primary">P0511C01.7</name>
</gene>
<evidence type="ECO:0000313" key="1">
    <source>
        <dbReference type="EMBL" id="BAD81334.1"/>
    </source>
</evidence>
<dbReference type="EMBL" id="AP002070">
    <property type="protein sequence ID" value="BAD81334.1"/>
    <property type="molecule type" value="Genomic_DNA"/>
</dbReference>
<proteinExistence type="predicted"/>
<organism evidence="1">
    <name type="scientific">Oryza sativa subsp. japonica</name>
    <name type="common">Rice</name>
    <dbReference type="NCBI Taxonomy" id="39947"/>
    <lineage>
        <taxon>Eukaryota</taxon>
        <taxon>Viridiplantae</taxon>
        <taxon>Streptophyta</taxon>
        <taxon>Embryophyta</taxon>
        <taxon>Tracheophyta</taxon>
        <taxon>Spermatophyta</taxon>
        <taxon>Magnoliopsida</taxon>
        <taxon>Liliopsida</taxon>
        <taxon>Poales</taxon>
        <taxon>Poaceae</taxon>
        <taxon>BOP clade</taxon>
        <taxon>Oryzoideae</taxon>
        <taxon>Oryzeae</taxon>
        <taxon>Oryzinae</taxon>
        <taxon>Oryza</taxon>
        <taxon>Oryza sativa</taxon>
    </lineage>
</organism>